<name>A0A151WLK2_9HYME</name>
<evidence type="ECO:0000256" key="1">
    <source>
        <dbReference type="SAM" id="MobiDB-lite"/>
    </source>
</evidence>
<dbReference type="EMBL" id="KQ982959">
    <property type="protein sequence ID" value="KYQ48713.1"/>
    <property type="molecule type" value="Genomic_DNA"/>
</dbReference>
<feature type="non-terminal residue" evidence="3">
    <location>
        <position position="1"/>
    </location>
</feature>
<evidence type="ECO:0000313" key="3">
    <source>
        <dbReference type="EMBL" id="KYQ48713.1"/>
    </source>
</evidence>
<gene>
    <name evidence="3" type="ORF">ALC60_12219</name>
</gene>
<proteinExistence type="predicted"/>
<keyword evidence="2" id="KW-0812">Transmembrane</keyword>
<keyword evidence="2" id="KW-1133">Transmembrane helix</keyword>
<accession>A0A151WLK2</accession>
<dbReference type="AlphaFoldDB" id="A0A151WLK2"/>
<keyword evidence="2" id="KW-0472">Membrane</keyword>
<organism evidence="3 4">
    <name type="scientific">Mycetomoellerius zeteki</name>
    <dbReference type="NCBI Taxonomy" id="64791"/>
    <lineage>
        <taxon>Eukaryota</taxon>
        <taxon>Metazoa</taxon>
        <taxon>Ecdysozoa</taxon>
        <taxon>Arthropoda</taxon>
        <taxon>Hexapoda</taxon>
        <taxon>Insecta</taxon>
        <taxon>Pterygota</taxon>
        <taxon>Neoptera</taxon>
        <taxon>Endopterygota</taxon>
        <taxon>Hymenoptera</taxon>
        <taxon>Apocrita</taxon>
        <taxon>Aculeata</taxon>
        <taxon>Formicoidea</taxon>
        <taxon>Formicidae</taxon>
        <taxon>Myrmicinae</taxon>
        <taxon>Mycetomoellerius</taxon>
    </lineage>
</organism>
<feature type="transmembrane region" description="Helical" evidence="2">
    <location>
        <begin position="125"/>
        <end position="145"/>
    </location>
</feature>
<keyword evidence="4" id="KW-1185">Reference proteome</keyword>
<reference evidence="3 4" key="1">
    <citation type="submission" date="2015-09" db="EMBL/GenBank/DDBJ databases">
        <title>Trachymyrmex zeteki WGS genome.</title>
        <authorList>
            <person name="Nygaard S."/>
            <person name="Hu H."/>
            <person name="Boomsma J."/>
            <person name="Zhang G."/>
        </authorList>
    </citation>
    <scope>NUCLEOTIDE SEQUENCE [LARGE SCALE GENOMIC DNA]</scope>
    <source>
        <strain evidence="3">Tzet28-1</strain>
        <tissue evidence="3">Whole body</tissue>
    </source>
</reference>
<dbReference type="Proteomes" id="UP000075809">
    <property type="component" value="Unassembled WGS sequence"/>
</dbReference>
<evidence type="ECO:0000313" key="4">
    <source>
        <dbReference type="Proteomes" id="UP000075809"/>
    </source>
</evidence>
<evidence type="ECO:0000256" key="2">
    <source>
        <dbReference type="SAM" id="Phobius"/>
    </source>
</evidence>
<protein>
    <submittedName>
        <fullName evidence="3">Uncharacterized protein</fullName>
    </submittedName>
</protein>
<feature type="region of interest" description="Disordered" evidence="1">
    <location>
        <begin position="88"/>
        <end position="116"/>
    </location>
</feature>
<sequence length="154" mass="17633">VRRLWFKRVPVGVDVISGIRDRSRSRDYFSVVDATGRAPFVGTVRAKRPKTITVEGVTGIRSGLIMSSRLTVSYVRYEPAGVAARRRRSRHRGAAAAARRRHRRRHRRHGLRGAAPRRRIPETRVIGRNFLSLLWTSGLILLLLVRDKCFWVLA</sequence>